<evidence type="ECO:0000313" key="2">
    <source>
        <dbReference type="Proteomes" id="UP000315128"/>
    </source>
</evidence>
<protein>
    <submittedName>
        <fullName evidence="1">Uncharacterized protein</fullName>
    </submittedName>
</protein>
<proteinExistence type="predicted"/>
<name>A0A514Z9Z8_9LACT</name>
<dbReference type="KEGG" id="lack:FLP15_09690"/>
<evidence type="ECO:0000313" key="1">
    <source>
        <dbReference type="EMBL" id="QDK71377.1"/>
    </source>
</evidence>
<accession>A0A514Z9Z8</accession>
<gene>
    <name evidence="1" type="ORF">FLP15_09690</name>
</gene>
<sequence>MTKEKLVLMLEQVHFLERRPQLRGCYNRLYYCRDKSGSINRSRSRGRPKFESGNGHVNADLDLGLTVLVGVNVNVSLDIDYGQAEKDLGNFISFINPFD</sequence>
<dbReference type="EMBL" id="CP041356">
    <property type="protein sequence ID" value="QDK71377.1"/>
    <property type="molecule type" value="Genomic_DNA"/>
</dbReference>
<dbReference type="RefSeq" id="WP_142766946.1">
    <property type="nucleotide sequence ID" value="NZ_CP041356.1"/>
</dbReference>
<keyword evidence="2" id="KW-1185">Reference proteome</keyword>
<reference evidence="1 2" key="1">
    <citation type="submission" date="2019-07" db="EMBL/GenBank/DDBJ databases">
        <title>Genome sequencing of KACC 19320.</title>
        <authorList>
            <person name="Heo J."/>
            <person name="Kim S.-J."/>
            <person name="Kim J.-S."/>
            <person name="Hong S.-B."/>
            <person name="Kwon S.-W."/>
        </authorList>
    </citation>
    <scope>NUCLEOTIDE SEQUENCE [LARGE SCALE GENOMIC DNA]</scope>
    <source>
        <strain evidence="1 2">KACC 19320</strain>
    </source>
</reference>
<dbReference type="AlphaFoldDB" id="A0A514Z9Z8"/>
<dbReference type="Proteomes" id="UP000315128">
    <property type="component" value="Chromosome"/>
</dbReference>
<organism evidence="1 2">
    <name type="scientific">Lactococcus protaetiae</name>
    <dbReference type="NCBI Taxonomy" id="2592653"/>
    <lineage>
        <taxon>Bacteria</taxon>
        <taxon>Bacillati</taxon>
        <taxon>Bacillota</taxon>
        <taxon>Bacilli</taxon>
        <taxon>Lactobacillales</taxon>
        <taxon>Streptococcaceae</taxon>
        <taxon>Lactococcus</taxon>
    </lineage>
</organism>